<evidence type="ECO:0000313" key="2">
    <source>
        <dbReference type="EMBL" id="TCP42895.1"/>
    </source>
</evidence>
<feature type="compositionally biased region" description="Polar residues" evidence="1">
    <location>
        <begin position="1"/>
        <end position="20"/>
    </location>
</feature>
<organism evidence="2 3">
    <name type="scientific">Rhodovulum marinum</name>
    <dbReference type="NCBI Taxonomy" id="320662"/>
    <lineage>
        <taxon>Bacteria</taxon>
        <taxon>Pseudomonadati</taxon>
        <taxon>Pseudomonadota</taxon>
        <taxon>Alphaproteobacteria</taxon>
        <taxon>Rhodobacterales</taxon>
        <taxon>Paracoccaceae</taxon>
        <taxon>Rhodovulum</taxon>
    </lineage>
</organism>
<name>A0A4R2Q860_9RHOB</name>
<accession>A0A4R2Q860</accession>
<evidence type="ECO:0000256" key="1">
    <source>
        <dbReference type="SAM" id="MobiDB-lite"/>
    </source>
</evidence>
<sequence length="381" mass="39303">MTMSNHPDRTTAPTTGTAVSALTPRAPTPSPGWKPSHHFRETRMKHLIASATVLAALATAPAARAAPIDALSYLQVRHGFAIAGGAAPAGIVSSVSGPTIDRSNHSMIGDAAATLAADSLTATVGCATCDPPYPYEETGQHRTNRPDPTEFADARHDIDSLIVQDTGAAFFAIGERQITASGLAQARLTSTPAPAAAQSSFTNARVNSFSNQGSQTVAFNILGHFDVDLLARYSGADGFARTSTVIELLFSGIAADALTYLPLDTYFLTTDDTAPGASVTEALVANQPGTLGLRFSASTTALGDGGFTEATLEAEHAFLLRLSLAPGETALMTTAYTQANAVEYLPAPVPLPAGIGLLGGALGLLSLLRARRAPHAPGFSH</sequence>
<keyword evidence="3" id="KW-1185">Reference proteome</keyword>
<dbReference type="Proteomes" id="UP000294835">
    <property type="component" value="Unassembled WGS sequence"/>
</dbReference>
<protein>
    <submittedName>
        <fullName evidence="2">Uncharacterized protein</fullName>
    </submittedName>
</protein>
<dbReference type="AlphaFoldDB" id="A0A4R2Q860"/>
<dbReference type="RefSeq" id="WP_165915507.1">
    <property type="nucleotide sequence ID" value="NZ_SLXP01000002.1"/>
</dbReference>
<reference evidence="2 3" key="1">
    <citation type="submission" date="2019-03" db="EMBL/GenBank/DDBJ databases">
        <title>Genomic Encyclopedia of Type Strains, Phase IV (KMG-IV): sequencing the most valuable type-strain genomes for metagenomic binning, comparative biology and taxonomic classification.</title>
        <authorList>
            <person name="Goeker M."/>
        </authorList>
    </citation>
    <scope>NUCLEOTIDE SEQUENCE [LARGE SCALE GENOMIC DNA]</scope>
    <source>
        <strain evidence="2 3">DSM 18063</strain>
    </source>
</reference>
<proteinExistence type="predicted"/>
<feature type="region of interest" description="Disordered" evidence="1">
    <location>
        <begin position="1"/>
        <end position="37"/>
    </location>
</feature>
<gene>
    <name evidence="2" type="ORF">EV662_10286</name>
</gene>
<dbReference type="EMBL" id="SLXP01000002">
    <property type="protein sequence ID" value="TCP42895.1"/>
    <property type="molecule type" value="Genomic_DNA"/>
</dbReference>
<comment type="caution">
    <text evidence="2">The sequence shown here is derived from an EMBL/GenBank/DDBJ whole genome shotgun (WGS) entry which is preliminary data.</text>
</comment>
<evidence type="ECO:0000313" key="3">
    <source>
        <dbReference type="Proteomes" id="UP000294835"/>
    </source>
</evidence>